<protein>
    <submittedName>
        <fullName evidence="1">Uncharacterized protein</fullName>
    </submittedName>
</protein>
<dbReference type="EMBL" id="ADBJ01000002">
    <property type="protein sequence ID" value="EFA86444.1"/>
    <property type="molecule type" value="Genomic_DNA"/>
</dbReference>
<evidence type="ECO:0000313" key="1">
    <source>
        <dbReference type="EMBL" id="EFA86444.1"/>
    </source>
</evidence>
<dbReference type="Proteomes" id="UP000001396">
    <property type="component" value="Unassembled WGS sequence"/>
</dbReference>
<dbReference type="RefSeq" id="XP_020438549.1">
    <property type="nucleotide sequence ID" value="XM_020571275.1"/>
</dbReference>
<organism evidence="1 2">
    <name type="scientific">Heterostelium pallidum (strain ATCC 26659 / Pp 5 / PN500)</name>
    <name type="common">Cellular slime mold</name>
    <name type="synonym">Polysphondylium pallidum</name>
    <dbReference type="NCBI Taxonomy" id="670386"/>
    <lineage>
        <taxon>Eukaryota</taxon>
        <taxon>Amoebozoa</taxon>
        <taxon>Evosea</taxon>
        <taxon>Eumycetozoa</taxon>
        <taxon>Dictyostelia</taxon>
        <taxon>Acytosteliales</taxon>
        <taxon>Acytosteliaceae</taxon>
        <taxon>Heterostelium</taxon>
    </lineage>
</organism>
<dbReference type="InParanoid" id="D3AVX1"/>
<comment type="caution">
    <text evidence="1">The sequence shown here is derived from an EMBL/GenBank/DDBJ whole genome shotgun (WGS) entry which is preliminary data.</text>
</comment>
<gene>
    <name evidence="1" type="ORF">PPL_00236</name>
</gene>
<sequence length="86" mass="9825">MKEGLSLHQIFIQVSSAEDKAFKFTKINLIYHVTTTTQLTTRANHTIPEFQSSSHTQLRNALLIRTRFLYLVSVEIAVCGEDEPVF</sequence>
<dbReference type="GeneID" id="31355770"/>
<accession>D3AVX1</accession>
<evidence type="ECO:0000313" key="2">
    <source>
        <dbReference type="Proteomes" id="UP000001396"/>
    </source>
</evidence>
<proteinExistence type="predicted"/>
<dbReference type="AlphaFoldDB" id="D3AVX1"/>
<name>D3AVX1_HETP5</name>
<keyword evidence="2" id="KW-1185">Reference proteome</keyword>
<reference evidence="1 2" key="1">
    <citation type="journal article" date="2011" name="Genome Res.">
        <title>Phylogeny-wide analysis of social amoeba genomes highlights ancient origins for complex intercellular communication.</title>
        <authorList>
            <person name="Heidel A.J."/>
            <person name="Lawal H.M."/>
            <person name="Felder M."/>
            <person name="Schilde C."/>
            <person name="Helps N.R."/>
            <person name="Tunggal B."/>
            <person name="Rivero F."/>
            <person name="John U."/>
            <person name="Schleicher M."/>
            <person name="Eichinger L."/>
            <person name="Platzer M."/>
            <person name="Noegel A.A."/>
            <person name="Schaap P."/>
            <person name="Gloeckner G."/>
        </authorList>
    </citation>
    <scope>NUCLEOTIDE SEQUENCE [LARGE SCALE GENOMIC DNA]</scope>
    <source>
        <strain evidence="2">ATCC 26659 / Pp 5 / PN500</strain>
    </source>
</reference>